<dbReference type="SUPFAM" id="SSF53474">
    <property type="entry name" value="alpha/beta-Hydrolases"/>
    <property type="match status" value="1"/>
</dbReference>
<keyword evidence="2" id="KW-1185">Reference proteome</keyword>
<dbReference type="Gene3D" id="3.40.50.1820">
    <property type="entry name" value="alpha/beta hydrolase"/>
    <property type="match status" value="1"/>
</dbReference>
<protein>
    <submittedName>
        <fullName evidence="1">Alpha/beta hydrolase</fullName>
    </submittedName>
</protein>
<proteinExistence type="predicted"/>
<reference evidence="1" key="1">
    <citation type="submission" date="2022-11" db="EMBL/GenBank/DDBJ databases">
        <title>Lacinutrix neustonica HL-RS19T sp. nov., isolated from the surface microlayer sample of brackish Lake Shihwa.</title>
        <authorList>
            <person name="Choi J.Y."/>
            <person name="Hwang C.Y."/>
        </authorList>
    </citation>
    <scope>NUCLEOTIDE SEQUENCE</scope>
    <source>
        <strain evidence="1">HL-RS19</strain>
    </source>
</reference>
<dbReference type="GO" id="GO:0016787">
    <property type="term" value="F:hydrolase activity"/>
    <property type="evidence" value="ECO:0007669"/>
    <property type="project" value="UniProtKB-KW"/>
</dbReference>
<dbReference type="RefSeq" id="WP_267676360.1">
    <property type="nucleotide sequence ID" value="NZ_CP113088.1"/>
</dbReference>
<accession>A0A9E8MUF8</accession>
<dbReference type="KEGG" id="lnu:N7U66_17990"/>
<organism evidence="1 2">
    <name type="scientific">Lacinutrix neustonica</name>
    <dbReference type="NCBI Taxonomy" id="2980107"/>
    <lineage>
        <taxon>Bacteria</taxon>
        <taxon>Pseudomonadati</taxon>
        <taxon>Bacteroidota</taxon>
        <taxon>Flavobacteriia</taxon>
        <taxon>Flavobacteriales</taxon>
        <taxon>Flavobacteriaceae</taxon>
        <taxon>Lacinutrix</taxon>
    </lineage>
</organism>
<gene>
    <name evidence="1" type="ORF">N7U66_17990</name>
</gene>
<dbReference type="AlphaFoldDB" id="A0A9E8MUF8"/>
<keyword evidence="1" id="KW-0378">Hydrolase</keyword>
<name>A0A9E8MUF8_9FLAO</name>
<sequence length="103" mass="11473">MSVEHLEIKTTPTRCLSVSKFNPQQSNAKTIVISSATGVLKKYYAKFAHHFSTLGFTVYTFDYYGIGKSKTLPIKKNNSNLNDWANDQAEVLALAKTDSPNIN</sequence>
<dbReference type="EMBL" id="CP113088">
    <property type="protein sequence ID" value="WAC01762.1"/>
    <property type="molecule type" value="Genomic_DNA"/>
</dbReference>
<dbReference type="InterPro" id="IPR029058">
    <property type="entry name" value="AB_hydrolase_fold"/>
</dbReference>
<evidence type="ECO:0000313" key="1">
    <source>
        <dbReference type="EMBL" id="WAC01762.1"/>
    </source>
</evidence>
<evidence type="ECO:0000313" key="2">
    <source>
        <dbReference type="Proteomes" id="UP001164705"/>
    </source>
</evidence>
<dbReference type="Proteomes" id="UP001164705">
    <property type="component" value="Chromosome"/>
</dbReference>